<gene>
    <name evidence="4" type="ORF">E3V97_14210</name>
</gene>
<dbReference type="Pfam" id="PF00072">
    <property type="entry name" value="Response_reg"/>
    <property type="match status" value="1"/>
</dbReference>
<name>A0ABY2HSP7_9SPHI</name>
<dbReference type="Gene3D" id="3.40.50.2300">
    <property type="match status" value="1"/>
</dbReference>
<dbReference type="PANTHER" id="PTHR45339:SF3">
    <property type="entry name" value="HISTIDINE KINASE"/>
    <property type="match status" value="1"/>
</dbReference>
<dbReference type="InterPro" id="IPR001789">
    <property type="entry name" value="Sig_transdc_resp-reg_receiver"/>
</dbReference>
<reference evidence="4 5" key="1">
    <citation type="submission" date="2019-03" db="EMBL/GenBank/DDBJ databases">
        <authorList>
            <person name="He R.-H."/>
        </authorList>
    </citation>
    <scope>NUCLEOTIDE SEQUENCE [LARGE SCALE GENOMIC DNA]</scope>
    <source>
        <strain evidence="4 5">DSM 19624</strain>
    </source>
</reference>
<evidence type="ECO:0000259" key="3">
    <source>
        <dbReference type="PROSITE" id="PS50110"/>
    </source>
</evidence>
<feature type="modified residue" description="4-aspartylphosphate" evidence="2">
    <location>
        <position position="23"/>
    </location>
</feature>
<sequence length="93" mass="10514">MVATGLQVLELLDNQRVDLILMDIQMPDMDGIEATRQIRREQKHRVIILAMTANAMAEDAVLCLAAGMDHYISKPISIEKLITILQQVSREVR</sequence>
<evidence type="ECO:0000313" key="5">
    <source>
        <dbReference type="Proteomes" id="UP000297429"/>
    </source>
</evidence>
<feature type="domain" description="Response regulatory" evidence="3">
    <location>
        <begin position="1"/>
        <end position="89"/>
    </location>
</feature>
<evidence type="ECO:0000256" key="2">
    <source>
        <dbReference type="PROSITE-ProRule" id="PRU00169"/>
    </source>
</evidence>
<evidence type="ECO:0000256" key="1">
    <source>
        <dbReference type="ARBA" id="ARBA00022553"/>
    </source>
</evidence>
<proteinExistence type="predicted"/>
<dbReference type="PROSITE" id="PS50110">
    <property type="entry name" value="RESPONSE_REGULATORY"/>
    <property type="match status" value="1"/>
</dbReference>
<dbReference type="EMBL" id="SOPX01000002">
    <property type="protein sequence ID" value="TFB31732.1"/>
    <property type="molecule type" value="Genomic_DNA"/>
</dbReference>
<evidence type="ECO:0000313" key="4">
    <source>
        <dbReference type="EMBL" id="TFB31732.1"/>
    </source>
</evidence>
<comment type="caution">
    <text evidence="4">The sequence shown here is derived from an EMBL/GenBank/DDBJ whole genome shotgun (WGS) entry which is preliminary data.</text>
</comment>
<accession>A0ABY2HSP7</accession>
<dbReference type="SUPFAM" id="SSF52172">
    <property type="entry name" value="CheY-like"/>
    <property type="match status" value="1"/>
</dbReference>
<dbReference type="CDD" id="cd17546">
    <property type="entry name" value="REC_hyHK_CKI1_RcsC-like"/>
    <property type="match status" value="1"/>
</dbReference>
<dbReference type="RefSeq" id="WP_121283060.1">
    <property type="nucleotide sequence ID" value="NZ_RCCK01000010.1"/>
</dbReference>
<dbReference type="InterPro" id="IPR011006">
    <property type="entry name" value="CheY-like_superfamily"/>
</dbReference>
<protein>
    <submittedName>
        <fullName evidence="4">Response regulator</fullName>
    </submittedName>
</protein>
<organism evidence="4 5">
    <name type="scientific">Pedobacter alluvionis</name>
    <dbReference type="NCBI Taxonomy" id="475253"/>
    <lineage>
        <taxon>Bacteria</taxon>
        <taxon>Pseudomonadati</taxon>
        <taxon>Bacteroidota</taxon>
        <taxon>Sphingobacteriia</taxon>
        <taxon>Sphingobacteriales</taxon>
        <taxon>Sphingobacteriaceae</taxon>
        <taxon>Pedobacter</taxon>
    </lineage>
</organism>
<keyword evidence="1 2" id="KW-0597">Phosphoprotein</keyword>
<keyword evidence="5" id="KW-1185">Reference proteome</keyword>
<dbReference type="Proteomes" id="UP000297429">
    <property type="component" value="Unassembled WGS sequence"/>
</dbReference>
<dbReference type="SMART" id="SM00448">
    <property type="entry name" value="REC"/>
    <property type="match status" value="1"/>
</dbReference>
<dbReference type="PANTHER" id="PTHR45339">
    <property type="entry name" value="HYBRID SIGNAL TRANSDUCTION HISTIDINE KINASE J"/>
    <property type="match status" value="1"/>
</dbReference>